<comment type="caution">
    <text evidence="2">The sequence shown here is derived from an EMBL/GenBank/DDBJ whole genome shotgun (WGS) entry which is preliminary data.</text>
</comment>
<protein>
    <submittedName>
        <fullName evidence="2">Uncharacterized protein</fullName>
    </submittedName>
</protein>
<sequence>MGLIIPGPLCAQRREVPERTSAGRGGPGDRSLEARRIVRVMRPGDPPGSGRGRGRRLWRLPAPPRGGPAAGAGRQPGGRARPRATPSPALLRPSPRRTAPRALPGTGAGEGENAATRRCPLCLGPGAGFRGRGAETRLGNRRDLELGRGEG</sequence>
<reference evidence="2 3" key="1">
    <citation type="submission" date="2023-05" db="EMBL/GenBank/DDBJ databases">
        <title>B98-5 Cell Line De Novo Hybrid Assembly: An Optical Mapping Approach.</title>
        <authorList>
            <person name="Kananen K."/>
            <person name="Auerbach J.A."/>
            <person name="Kautto E."/>
            <person name="Blachly J.S."/>
        </authorList>
    </citation>
    <scope>NUCLEOTIDE SEQUENCE [LARGE SCALE GENOMIC DNA]</scope>
    <source>
        <strain evidence="2">B95-8</strain>
        <tissue evidence="2">Cell line</tissue>
    </source>
</reference>
<feature type="compositionally biased region" description="Low complexity" evidence="1">
    <location>
        <begin position="100"/>
        <end position="116"/>
    </location>
</feature>
<evidence type="ECO:0000256" key="1">
    <source>
        <dbReference type="SAM" id="MobiDB-lite"/>
    </source>
</evidence>
<feature type="compositionally biased region" description="Basic and acidic residues" evidence="1">
    <location>
        <begin position="132"/>
        <end position="151"/>
    </location>
</feature>
<organism evidence="2 3">
    <name type="scientific">Saguinus oedipus</name>
    <name type="common">Cotton-top tamarin</name>
    <name type="synonym">Oedipomidas oedipus</name>
    <dbReference type="NCBI Taxonomy" id="9490"/>
    <lineage>
        <taxon>Eukaryota</taxon>
        <taxon>Metazoa</taxon>
        <taxon>Chordata</taxon>
        <taxon>Craniata</taxon>
        <taxon>Vertebrata</taxon>
        <taxon>Euteleostomi</taxon>
        <taxon>Mammalia</taxon>
        <taxon>Eutheria</taxon>
        <taxon>Euarchontoglires</taxon>
        <taxon>Primates</taxon>
        <taxon>Haplorrhini</taxon>
        <taxon>Platyrrhini</taxon>
        <taxon>Cebidae</taxon>
        <taxon>Callitrichinae</taxon>
        <taxon>Saguinus</taxon>
    </lineage>
</organism>
<proteinExistence type="predicted"/>
<evidence type="ECO:0000313" key="2">
    <source>
        <dbReference type="EMBL" id="KAK2095986.1"/>
    </source>
</evidence>
<feature type="compositionally biased region" description="Low complexity" evidence="1">
    <location>
        <begin position="77"/>
        <end position="93"/>
    </location>
</feature>
<gene>
    <name evidence="2" type="ORF">P7K49_025020</name>
</gene>
<feature type="non-terminal residue" evidence="2">
    <location>
        <position position="151"/>
    </location>
</feature>
<name>A0ABQ9UG29_SAGOE</name>
<evidence type="ECO:0000313" key="3">
    <source>
        <dbReference type="Proteomes" id="UP001266305"/>
    </source>
</evidence>
<dbReference type="Proteomes" id="UP001266305">
    <property type="component" value="Unassembled WGS sequence"/>
</dbReference>
<dbReference type="EMBL" id="JASSZA010000012">
    <property type="protein sequence ID" value="KAK2095986.1"/>
    <property type="molecule type" value="Genomic_DNA"/>
</dbReference>
<keyword evidence="3" id="KW-1185">Reference proteome</keyword>
<accession>A0ABQ9UG29</accession>
<feature type="region of interest" description="Disordered" evidence="1">
    <location>
        <begin position="1"/>
        <end position="151"/>
    </location>
</feature>